<sequence>MLVCAAEPFLNGTVTGPALNGTIRGGVAYPEIYNATGVEFSTANVWGTTSDGTSFAVQESGVGTTTRQISRLTVNIGGNYSKLATTFILGDVVGNVTDGTVLIKAYAIW</sequence>
<gene>
    <name evidence="1" type="ORF">VNI00_006609</name>
</gene>
<proteinExistence type="predicted"/>
<reference evidence="1 2" key="1">
    <citation type="submission" date="2024-01" db="EMBL/GenBank/DDBJ databases">
        <title>A draft genome for a cacao thread blight-causing isolate of Paramarasmius palmivorus.</title>
        <authorList>
            <person name="Baruah I.K."/>
            <person name="Bukari Y."/>
            <person name="Amoako-Attah I."/>
            <person name="Meinhardt L.W."/>
            <person name="Bailey B.A."/>
            <person name="Cohen S.P."/>
        </authorList>
    </citation>
    <scope>NUCLEOTIDE SEQUENCE [LARGE SCALE GENOMIC DNA]</scope>
    <source>
        <strain evidence="1 2">GH-12</strain>
    </source>
</reference>
<organism evidence="1 2">
    <name type="scientific">Paramarasmius palmivorus</name>
    <dbReference type="NCBI Taxonomy" id="297713"/>
    <lineage>
        <taxon>Eukaryota</taxon>
        <taxon>Fungi</taxon>
        <taxon>Dikarya</taxon>
        <taxon>Basidiomycota</taxon>
        <taxon>Agaricomycotina</taxon>
        <taxon>Agaricomycetes</taxon>
        <taxon>Agaricomycetidae</taxon>
        <taxon>Agaricales</taxon>
        <taxon>Marasmiineae</taxon>
        <taxon>Marasmiaceae</taxon>
        <taxon>Paramarasmius</taxon>
    </lineage>
</organism>
<dbReference type="Proteomes" id="UP001383192">
    <property type="component" value="Unassembled WGS sequence"/>
</dbReference>
<dbReference type="AlphaFoldDB" id="A0AAW0D7A8"/>
<accession>A0AAW0D7A8</accession>
<name>A0AAW0D7A8_9AGAR</name>
<comment type="caution">
    <text evidence="1">The sequence shown here is derived from an EMBL/GenBank/DDBJ whole genome shotgun (WGS) entry which is preliminary data.</text>
</comment>
<keyword evidence="2" id="KW-1185">Reference proteome</keyword>
<dbReference type="Gene3D" id="2.40.160.20">
    <property type="match status" value="1"/>
</dbReference>
<protein>
    <submittedName>
        <fullName evidence="1">Uncharacterized protein</fullName>
    </submittedName>
</protein>
<evidence type="ECO:0000313" key="1">
    <source>
        <dbReference type="EMBL" id="KAK7047378.1"/>
    </source>
</evidence>
<dbReference type="EMBL" id="JAYKXP010000020">
    <property type="protein sequence ID" value="KAK7047378.1"/>
    <property type="molecule type" value="Genomic_DNA"/>
</dbReference>
<evidence type="ECO:0000313" key="2">
    <source>
        <dbReference type="Proteomes" id="UP001383192"/>
    </source>
</evidence>